<evidence type="ECO:0000313" key="2">
    <source>
        <dbReference type="Proteomes" id="UP000504882"/>
    </source>
</evidence>
<protein>
    <recommendedName>
        <fullName evidence="3">Spore coat protein U domain-containing protein</fullName>
    </recommendedName>
</protein>
<dbReference type="Proteomes" id="UP000504882">
    <property type="component" value="Unassembled WGS sequence"/>
</dbReference>
<evidence type="ECO:0000313" key="1">
    <source>
        <dbReference type="EMBL" id="TDE98951.1"/>
    </source>
</evidence>
<gene>
    <name evidence="1" type="ORF">EXU48_01785</name>
</gene>
<accession>A0ABY2E8W1</accession>
<organism evidence="1 2">
    <name type="scientific">Occultella glacieicola</name>
    <dbReference type="NCBI Taxonomy" id="2518684"/>
    <lineage>
        <taxon>Bacteria</taxon>
        <taxon>Bacillati</taxon>
        <taxon>Actinomycetota</taxon>
        <taxon>Actinomycetes</taxon>
        <taxon>Micrococcales</taxon>
        <taxon>Ruaniaceae</taxon>
        <taxon>Occultella</taxon>
    </lineage>
</organism>
<keyword evidence="2" id="KW-1185">Reference proteome</keyword>
<sequence>MITCHLSVNDPHNSSHVGGTINVAVKVNCTAAVPSISIRAQLRDLTNGRSATSVWTSGWNTNYHANTAALICKAGTYQGAGYASVIFPVGFNPSTGLMEGAGRTRALLCNGATVAPMAGSGVEVILEATYDPALDVPGGQPQEVIVPLG</sequence>
<comment type="caution">
    <text evidence="1">The sequence shown here is derived from an EMBL/GenBank/DDBJ whole genome shotgun (WGS) entry which is preliminary data.</text>
</comment>
<reference evidence="1 2" key="1">
    <citation type="submission" date="2019-03" db="EMBL/GenBank/DDBJ databases">
        <title>Genomic features of bacteria from cold environments.</title>
        <authorList>
            <person name="Shen L."/>
        </authorList>
    </citation>
    <scope>NUCLEOTIDE SEQUENCE [LARGE SCALE GENOMIC DNA]</scope>
    <source>
        <strain evidence="2">T3246-1</strain>
    </source>
</reference>
<name>A0ABY2E8W1_9MICO</name>
<dbReference type="RefSeq" id="WP_133105853.1">
    <property type="nucleotide sequence ID" value="NZ_SMNA01000001.1"/>
</dbReference>
<dbReference type="EMBL" id="SMNA01000001">
    <property type="protein sequence ID" value="TDE98951.1"/>
    <property type="molecule type" value="Genomic_DNA"/>
</dbReference>
<proteinExistence type="predicted"/>
<evidence type="ECO:0008006" key="3">
    <source>
        <dbReference type="Google" id="ProtNLM"/>
    </source>
</evidence>